<evidence type="ECO:0000313" key="2">
    <source>
        <dbReference type="EMBL" id="AYQ72257.1"/>
    </source>
</evidence>
<dbReference type="EMBL" id="CP033433">
    <property type="protein sequence ID" value="AYQ72257.1"/>
    <property type="molecule type" value="Genomic_DNA"/>
</dbReference>
<dbReference type="Pfam" id="PF01841">
    <property type="entry name" value="Transglut_core"/>
    <property type="match status" value="1"/>
</dbReference>
<gene>
    <name evidence="2" type="ORF">EAV92_06560</name>
</gene>
<evidence type="ECO:0000259" key="1">
    <source>
        <dbReference type="SMART" id="SM00460"/>
    </source>
</evidence>
<accession>A0A3G3JWM2</accession>
<dbReference type="InterPro" id="IPR002931">
    <property type="entry name" value="Transglutaminase-like"/>
</dbReference>
<keyword evidence="3" id="KW-1185">Reference proteome</keyword>
<dbReference type="GO" id="GO:0005737">
    <property type="term" value="C:cytoplasm"/>
    <property type="evidence" value="ECO:0007669"/>
    <property type="project" value="TreeGrafter"/>
</dbReference>
<dbReference type="Proteomes" id="UP000269097">
    <property type="component" value="Chromosome"/>
</dbReference>
<dbReference type="InterPro" id="IPR038765">
    <property type="entry name" value="Papain-like_cys_pep_sf"/>
</dbReference>
<dbReference type="KEGG" id="coh:EAV92_06560"/>
<dbReference type="PANTHER" id="PTHR46333:SF2">
    <property type="entry name" value="CYTOKINESIS PROTEIN 3"/>
    <property type="match status" value="1"/>
</dbReference>
<proteinExistence type="predicted"/>
<dbReference type="SUPFAM" id="SSF54001">
    <property type="entry name" value="Cysteine proteinases"/>
    <property type="match status" value="1"/>
</dbReference>
<feature type="domain" description="Transglutaminase-like" evidence="1">
    <location>
        <begin position="187"/>
        <end position="243"/>
    </location>
</feature>
<dbReference type="Gene3D" id="3.10.620.30">
    <property type="match status" value="1"/>
</dbReference>
<dbReference type="PANTHER" id="PTHR46333">
    <property type="entry name" value="CYTOKINESIS PROTEIN 3"/>
    <property type="match status" value="1"/>
</dbReference>
<evidence type="ECO:0000313" key="3">
    <source>
        <dbReference type="Proteomes" id="UP000269097"/>
    </source>
</evidence>
<dbReference type="InterPro" id="IPR052557">
    <property type="entry name" value="CAP/Cytokinesis_protein"/>
</dbReference>
<reference evidence="2 3" key="1">
    <citation type="submission" date="2018-10" db="EMBL/GenBank/DDBJ databases">
        <title>Genome Sequence of Cohnella sp.</title>
        <authorList>
            <person name="Srinivasan S."/>
            <person name="Kim M.K."/>
        </authorList>
    </citation>
    <scope>NUCLEOTIDE SEQUENCE [LARGE SCALE GENOMIC DNA]</scope>
    <source>
        <strain evidence="2 3">18JY8-7</strain>
    </source>
</reference>
<dbReference type="SMART" id="SM00460">
    <property type="entry name" value="TGc"/>
    <property type="match status" value="1"/>
</dbReference>
<dbReference type="AlphaFoldDB" id="A0A3G3JWM2"/>
<protein>
    <submittedName>
        <fullName evidence="2">Transglutaminase</fullName>
    </submittedName>
</protein>
<organism evidence="2 3">
    <name type="scientific">Cohnella candidum</name>
    <dbReference type="NCBI Taxonomy" id="2674991"/>
    <lineage>
        <taxon>Bacteria</taxon>
        <taxon>Bacillati</taxon>
        <taxon>Bacillota</taxon>
        <taxon>Bacilli</taxon>
        <taxon>Bacillales</taxon>
        <taxon>Paenibacillaceae</taxon>
        <taxon>Cohnella</taxon>
    </lineage>
</organism>
<sequence length="388" mass="42877">MVKFKERTLHEGERLMAYWKTKTAVSVLAAWLGWTAVSLSEQVTPQAHGANAAISSYTTLRTALKQHLTSRETSFTVPYKGATGSLSADISKAIESIFAADDGLAYTVSSYRWSMSYTKKEATIRVQVGYWENAKQTEYVTARVKEIAKSIFKPGMNAHEKVKAVHDWVLLNVAYDRTLVQHSAYAALTKGVTVCQGYALLTYRLLNEGGIQNRIVEGTVSTGPHAWNLVNLDGKWYHLDTTFDDPVPDAKGRTTYGYYLITDEQIGRDHRWTKTYPAAVTSYGVTLKKAIAADGKKASFYDGLRNTLGYPLLDAKNTADNESELGERIRSARKAGKSSVTVRWTAGTRQPDLQALLDEVPGLKSVSTSSLPFPLGDPGDTVLKVEFR</sequence>
<name>A0A3G3JWM2_9BACL</name>